<feature type="region of interest" description="Disordered" evidence="1">
    <location>
        <begin position="168"/>
        <end position="187"/>
    </location>
</feature>
<gene>
    <name evidence="3" type="ORF">FKW44_007699</name>
</gene>
<evidence type="ECO:0000313" key="4">
    <source>
        <dbReference type="Proteomes" id="UP000595437"/>
    </source>
</evidence>
<evidence type="ECO:0000256" key="1">
    <source>
        <dbReference type="SAM" id="MobiDB-lite"/>
    </source>
</evidence>
<dbReference type="Pfam" id="PF18704">
    <property type="entry name" value="Chromo_2"/>
    <property type="match status" value="1"/>
</dbReference>
<sequence length="280" mass="31853">DTPELIKIENSIKKKCQKMEITFWTGSYPGIIQEFMSFSGGSIPIISRHRFSLGQRATPFKRHFHFSADGKFHGLVEVLKKRAVDGIPSLEVRWAFLSDPIRENFKDEPLITVEPTELLAHFNPDMVNAFLESKAPKKKSNKPLKKDKKKTDVTLSRFLTKKTTVTDPQALSTSLKASPPSSSSDIDKISQQLLDCSLNDTREDNEDLSLIIEDILSKKPHRPDYNPLKSSTPTQPKKTLSHLKTLKSPSNEKSPKEKDRNKSLEDSFDRMCNPSEWKDE</sequence>
<dbReference type="InterPro" id="IPR041012">
    <property type="entry name" value="GEN_chromo"/>
</dbReference>
<feature type="compositionally biased region" description="Low complexity" evidence="1">
    <location>
        <begin position="170"/>
        <end position="184"/>
    </location>
</feature>
<feature type="domain" description="Flap endonuclease GEN chromatin organization modifier" evidence="2">
    <location>
        <begin position="77"/>
        <end position="131"/>
    </location>
</feature>
<dbReference type="AlphaFoldDB" id="A0A7T8KF37"/>
<dbReference type="OrthoDB" id="2959108at2759"/>
<evidence type="ECO:0000259" key="2">
    <source>
        <dbReference type="Pfam" id="PF18704"/>
    </source>
</evidence>
<reference evidence="4" key="1">
    <citation type="submission" date="2021-01" db="EMBL/GenBank/DDBJ databases">
        <title>Caligus Genome Assembly.</title>
        <authorList>
            <person name="Gallardo-Escarate C."/>
        </authorList>
    </citation>
    <scope>NUCLEOTIDE SEQUENCE [LARGE SCALE GENOMIC DNA]</scope>
</reference>
<name>A0A7T8KF37_CALRO</name>
<protein>
    <recommendedName>
        <fullName evidence="2">Flap endonuclease GEN chromatin organization modifier domain-containing protein</fullName>
    </recommendedName>
</protein>
<feature type="compositionally biased region" description="Basic and acidic residues" evidence="1">
    <location>
        <begin position="253"/>
        <end position="269"/>
    </location>
</feature>
<feature type="non-terminal residue" evidence="3">
    <location>
        <position position="280"/>
    </location>
</feature>
<organism evidence="3 4">
    <name type="scientific">Caligus rogercresseyi</name>
    <name type="common">Sea louse</name>
    <dbReference type="NCBI Taxonomy" id="217165"/>
    <lineage>
        <taxon>Eukaryota</taxon>
        <taxon>Metazoa</taxon>
        <taxon>Ecdysozoa</taxon>
        <taxon>Arthropoda</taxon>
        <taxon>Crustacea</taxon>
        <taxon>Multicrustacea</taxon>
        <taxon>Hexanauplia</taxon>
        <taxon>Copepoda</taxon>
        <taxon>Siphonostomatoida</taxon>
        <taxon>Caligidae</taxon>
        <taxon>Caligus</taxon>
    </lineage>
</organism>
<accession>A0A7T8KF37</accession>
<keyword evidence="4" id="KW-1185">Reference proteome</keyword>
<feature type="region of interest" description="Disordered" evidence="1">
    <location>
        <begin position="219"/>
        <end position="280"/>
    </location>
</feature>
<proteinExistence type="predicted"/>
<dbReference type="Proteomes" id="UP000595437">
    <property type="component" value="Chromosome 5"/>
</dbReference>
<dbReference type="EMBL" id="CP045894">
    <property type="protein sequence ID" value="QQP54763.1"/>
    <property type="molecule type" value="Genomic_DNA"/>
</dbReference>
<evidence type="ECO:0000313" key="3">
    <source>
        <dbReference type="EMBL" id="QQP54763.1"/>
    </source>
</evidence>